<keyword evidence="3" id="KW-1133">Transmembrane helix</keyword>
<keyword evidence="1" id="KW-0378">Hydrolase</keyword>
<proteinExistence type="predicted"/>
<dbReference type="Pfam" id="PF01590">
    <property type="entry name" value="GAF"/>
    <property type="match status" value="1"/>
</dbReference>
<name>A0A6J4TFZ0_9ACTN</name>
<evidence type="ECO:0000256" key="3">
    <source>
        <dbReference type="SAM" id="Phobius"/>
    </source>
</evidence>
<dbReference type="SUPFAM" id="SSF55781">
    <property type="entry name" value="GAF domain-like"/>
    <property type="match status" value="1"/>
</dbReference>
<evidence type="ECO:0000256" key="1">
    <source>
        <dbReference type="ARBA" id="ARBA00022801"/>
    </source>
</evidence>
<dbReference type="Gene3D" id="3.60.40.10">
    <property type="entry name" value="PPM-type phosphatase domain"/>
    <property type="match status" value="1"/>
</dbReference>
<dbReference type="InterPro" id="IPR036457">
    <property type="entry name" value="PPM-type-like_dom_sf"/>
</dbReference>
<evidence type="ECO:0000313" key="5">
    <source>
        <dbReference type="EMBL" id="CAA9521592.1"/>
    </source>
</evidence>
<dbReference type="PANTHER" id="PTHR43156:SF2">
    <property type="entry name" value="STAGE II SPORULATION PROTEIN E"/>
    <property type="match status" value="1"/>
</dbReference>
<dbReference type="InterPro" id="IPR052016">
    <property type="entry name" value="Bact_Sigma-Reg"/>
</dbReference>
<organism evidence="5">
    <name type="scientific">uncultured Thermoleophilia bacterium</name>
    <dbReference type="NCBI Taxonomy" id="1497501"/>
    <lineage>
        <taxon>Bacteria</taxon>
        <taxon>Bacillati</taxon>
        <taxon>Actinomycetota</taxon>
        <taxon>Thermoleophilia</taxon>
        <taxon>environmental samples</taxon>
    </lineage>
</organism>
<dbReference type="InterPro" id="IPR003018">
    <property type="entry name" value="GAF"/>
</dbReference>
<feature type="transmembrane region" description="Helical" evidence="3">
    <location>
        <begin position="57"/>
        <end position="74"/>
    </location>
</feature>
<accession>A0A6J4TFZ0</accession>
<feature type="domain" description="PPM-type phosphatase" evidence="4">
    <location>
        <begin position="341"/>
        <end position="562"/>
    </location>
</feature>
<keyword evidence="3" id="KW-0472">Membrane</keyword>
<dbReference type="PANTHER" id="PTHR43156">
    <property type="entry name" value="STAGE II SPORULATION PROTEIN E-RELATED"/>
    <property type="match status" value="1"/>
</dbReference>
<reference evidence="5" key="1">
    <citation type="submission" date="2020-02" db="EMBL/GenBank/DDBJ databases">
        <authorList>
            <person name="Meier V. D."/>
        </authorList>
    </citation>
    <scope>NUCLEOTIDE SEQUENCE</scope>
    <source>
        <strain evidence="5">AVDCRST_MAG79</strain>
    </source>
</reference>
<dbReference type="Pfam" id="PF07228">
    <property type="entry name" value="SpoIIE"/>
    <property type="match status" value="1"/>
</dbReference>
<feature type="compositionally biased region" description="Low complexity" evidence="2">
    <location>
        <begin position="14"/>
        <end position="23"/>
    </location>
</feature>
<dbReference type="EMBL" id="CADCWC010000039">
    <property type="protein sequence ID" value="CAA9521592.1"/>
    <property type="molecule type" value="Genomic_DNA"/>
</dbReference>
<evidence type="ECO:0000256" key="2">
    <source>
        <dbReference type="SAM" id="MobiDB-lite"/>
    </source>
</evidence>
<feature type="transmembrane region" description="Helical" evidence="3">
    <location>
        <begin position="111"/>
        <end position="127"/>
    </location>
</feature>
<dbReference type="Gene3D" id="3.30.450.40">
    <property type="match status" value="1"/>
</dbReference>
<dbReference type="GO" id="GO:0016791">
    <property type="term" value="F:phosphatase activity"/>
    <property type="evidence" value="ECO:0007669"/>
    <property type="project" value="TreeGrafter"/>
</dbReference>
<evidence type="ECO:0000259" key="4">
    <source>
        <dbReference type="SMART" id="SM00331"/>
    </source>
</evidence>
<dbReference type="InterPro" id="IPR001932">
    <property type="entry name" value="PPM-type_phosphatase-like_dom"/>
</dbReference>
<dbReference type="InterPro" id="IPR029016">
    <property type="entry name" value="GAF-like_dom_sf"/>
</dbReference>
<feature type="transmembrane region" description="Helical" evidence="3">
    <location>
        <begin position="81"/>
        <end position="99"/>
    </location>
</feature>
<feature type="region of interest" description="Disordered" evidence="2">
    <location>
        <begin position="1"/>
        <end position="26"/>
    </location>
</feature>
<protein>
    <submittedName>
        <fullName evidence="5">Serine phosphatase RsbU, regulator of sigma subunit</fullName>
    </submittedName>
</protein>
<dbReference type="AlphaFoldDB" id="A0A6J4TFZ0"/>
<gene>
    <name evidence="5" type="ORF">AVDCRST_MAG79-236</name>
</gene>
<sequence length="563" mass="58768">MGIDVGDAGRRSAEAPPAASPWATGGGPTRAAVELTAFAAAALAGTVPLALGDPTRFVGLPGAVAALVAVSASIRLGVRSGLFVALLTGVVFVTLSGAVHDDLGPAERGAIAVPIWLAAAAVAGVAADRYRRRSRALLVQLIGERHEAEAARGALERVLESAPEIQREGPVTVVAEGVCVAALDTFGGDAAALWDAAPDGTLTMIARVPHSPTLPLGMVTHVRELDDLGSQLATRRVSFIPDVERSHPELWDRYARSAGTRSVLRIPIAGDESMRVLTITWEERVADPRAAVEGVAQRFADQAALALEQARRSELQAETSALHDRLEAALLPRVVVADPAVRVTTRYEPGEDRLLLGGDFLDAVELRDGRIAALVGDVAGHGPDAAAMGANLRAAWRALVLAGLPLPEVLRAMHEALVSGRSSSELFVTLCTVSVARDRASADVVCAGHPAPLRLDGSLCEIAVPPGPPLGVADDPHWSVRTVPLPPHWSVVLYTDGLVEGRAAPDSRERFGLERLLERLAEAVEVGGGVLDETGLVRLLDRVRAANGGNLADDVAVLVISTG</sequence>
<dbReference type="SMART" id="SM00331">
    <property type="entry name" value="PP2C_SIG"/>
    <property type="match status" value="1"/>
</dbReference>
<keyword evidence="3" id="KW-0812">Transmembrane</keyword>